<gene>
    <name evidence="2" type="ORF">N5A56_000055</name>
</gene>
<keyword evidence="1" id="KW-0812">Transmembrane</keyword>
<comment type="caution">
    <text evidence="2">The sequence shown here is derived from an EMBL/GenBank/DDBJ whole genome shotgun (WGS) entry which is preliminary data.</text>
</comment>
<protein>
    <submittedName>
        <fullName evidence="2">Phage holin family protein</fullName>
    </submittedName>
</protein>
<dbReference type="Proteomes" id="UP001151478">
    <property type="component" value="Unassembled WGS sequence"/>
</dbReference>
<keyword evidence="1" id="KW-1133">Transmembrane helix</keyword>
<evidence type="ECO:0000313" key="2">
    <source>
        <dbReference type="EMBL" id="MDD7912919.1"/>
    </source>
</evidence>
<dbReference type="EMBL" id="JAOSLC020000001">
    <property type="protein sequence ID" value="MDD7912919.1"/>
    <property type="molecule type" value="Genomic_DNA"/>
</dbReference>
<reference evidence="2" key="1">
    <citation type="submission" date="2023-02" db="EMBL/GenBank/DDBJ databases">
        <title>Polaribacter ponticola sp. nov., isolated from seawater.</title>
        <authorList>
            <person name="Baek J.H."/>
            <person name="Kim J.M."/>
            <person name="Choi D.G."/>
            <person name="Jeon C.O."/>
        </authorList>
    </citation>
    <scope>NUCLEOTIDE SEQUENCE</scope>
    <source>
        <strain evidence="2">MSW5</strain>
    </source>
</reference>
<sequence>MKDYLINVASKYGGYVIGGLIGAIVHRLRNTMSFKRFLSVLAISAFVGFCVGVLLKNYLNASDEVIFVACSVSGVFSKDILDEIQELISYASLFVKKKAKIDKPVEEVSQDEIDNLER</sequence>
<name>A0ABT5S501_9FLAO</name>
<dbReference type="RefSeq" id="WP_265726958.1">
    <property type="nucleotide sequence ID" value="NZ_JAOSLC020000001.1"/>
</dbReference>
<dbReference type="Pfam" id="PF16083">
    <property type="entry name" value="Phage_holin_3_3"/>
    <property type="match status" value="1"/>
</dbReference>
<proteinExistence type="predicted"/>
<organism evidence="2 3">
    <name type="scientific">Polaribacter ponticola</name>
    <dbReference type="NCBI Taxonomy" id="2978475"/>
    <lineage>
        <taxon>Bacteria</taxon>
        <taxon>Pseudomonadati</taxon>
        <taxon>Bacteroidota</taxon>
        <taxon>Flavobacteriia</taxon>
        <taxon>Flavobacteriales</taxon>
        <taxon>Flavobacteriaceae</taxon>
    </lineage>
</organism>
<evidence type="ECO:0000256" key="1">
    <source>
        <dbReference type="SAM" id="Phobius"/>
    </source>
</evidence>
<feature type="transmembrane region" description="Helical" evidence="1">
    <location>
        <begin position="37"/>
        <end position="55"/>
    </location>
</feature>
<evidence type="ECO:0000313" key="3">
    <source>
        <dbReference type="Proteomes" id="UP001151478"/>
    </source>
</evidence>
<accession>A0ABT5S501</accession>
<feature type="transmembrane region" description="Helical" evidence="1">
    <location>
        <begin position="6"/>
        <end position="25"/>
    </location>
</feature>
<dbReference type="InterPro" id="IPR032126">
    <property type="entry name" value="LydA_holin"/>
</dbReference>
<keyword evidence="3" id="KW-1185">Reference proteome</keyword>
<keyword evidence="1" id="KW-0472">Membrane</keyword>